<proteinExistence type="predicted"/>
<evidence type="ECO:0000313" key="1">
    <source>
        <dbReference type="EMBL" id="MBX38682.1"/>
    </source>
</evidence>
<protein>
    <submittedName>
        <fullName evidence="1">Uncharacterized protein</fullName>
    </submittedName>
</protein>
<dbReference type="AlphaFoldDB" id="A0A2P2N8B4"/>
<sequence>MADGKHKNGFAIACEALSPMVHDWWSSDRKPVTHRFIDIEP</sequence>
<organism evidence="1">
    <name type="scientific">Rhizophora mucronata</name>
    <name type="common">Asiatic mangrove</name>
    <dbReference type="NCBI Taxonomy" id="61149"/>
    <lineage>
        <taxon>Eukaryota</taxon>
        <taxon>Viridiplantae</taxon>
        <taxon>Streptophyta</taxon>
        <taxon>Embryophyta</taxon>
        <taxon>Tracheophyta</taxon>
        <taxon>Spermatophyta</taxon>
        <taxon>Magnoliopsida</taxon>
        <taxon>eudicotyledons</taxon>
        <taxon>Gunneridae</taxon>
        <taxon>Pentapetalae</taxon>
        <taxon>rosids</taxon>
        <taxon>fabids</taxon>
        <taxon>Malpighiales</taxon>
        <taxon>Rhizophoraceae</taxon>
        <taxon>Rhizophora</taxon>
    </lineage>
</organism>
<name>A0A2P2N8B4_RHIMU</name>
<accession>A0A2P2N8B4</accession>
<reference evidence="1" key="1">
    <citation type="submission" date="2018-02" db="EMBL/GenBank/DDBJ databases">
        <title>Rhizophora mucronata_Transcriptome.</title>
        <authorList>
            <person name="Meera S.P."/>
            <person name="Sreeshan A."/>
            <person name="Augustine A."/>
        </authorList>
    </citation>
    <scope>NUCLEOTIDE SEQUENCE</scope>
    <source>
        <tissue evidence="1">Leaf</tissue>
    </source>
</reference>
<dbReference type="EMBL" id="GGEC01058198">
    <property type="protein sequence ID" value="MBX38682.1"/>
    <property type="molecule type" value="Transcribed_RNA"/>
</dbReference>